<evidence type="ECO:0000259" key="3">
    <source>
        <dbReference type="PROSITE" id="PS50801"/>
    </source>
</evidence>
<dbReference type="SUPFAM" id="SSF52091">
    <property type="entry name" value="SpoIIaa-like"/>
    <property type="match status" value="1"/>
</dbReference>
<dbReference type="SUPFAM" id="SSF55785">
    <property type="entry name" value="PYP-like sensor domain (PAS domain)"/>
    <property type="match status" value="2"/>
</dbReference>
<protein>
    <submittedName>
        <fullName evidence="4">PAS domain-containing protein</fullName>
    </submittedName>
</protein>
<dbReference type="Pfam" id="PF08448">
    <property type="entry name" value="PAS_4"/>
    <property type="match status" value="1"/>
</dbReference>
<evidence type="ECO:0000256" key="1">
    <source>
        <dbReference type="ARBA" id="ARBA00022553"/>
    </source>
</evidence>
<dbReference type="PROSITE" id="PS50801">
    <property type="entry name" value="STAS"/>
    <property type="match status" value="1"/>
</dbReference>
<feature type="domain" description="PAS" evidence="2">
    <location>
        <begin position="1"/>
        <end position="44"/>
    </location>
</feature>
<comment type="caution">
    <text evidence="4">The sequence shown here is derived from an EMBL/GenBank/DDBJ whole genome shotgun (WGS) entry which is preliminary data.</text>
</comment>
<dbReference type="PANTHER" id="PTHR33745:SF3">
    <property type="entry name" value="RSBT CO-ANTAGONIST PROTEIN RSBRC"/>
    <property type="match status" value="1"/>
</dbReference>
<dbReference type="CDD" id="cd07041">
    <property type="entry name" value="STAS_RsbR_RsbS_like"/>
    <property type="match status" value="1"/>
</dbReference>
<dbReference type="RefSeq" id="WP_272003168.1">
    <property type="nucleotide sequence ID" value="NZ_JAQNDN010000019.1"/>
</dbReference>
<dbReference type="CDD" id="cd00130">
    <property type="entry name" value="PAS"/>
    <property type="match status" value="1"/>
</dbReference>
<dbReference type="Gene3D" id="3.30.450.20">
    <property type="entry name" value="PAS domain"/>
    <property type="match status" value="2"/>
</dbReference>
<sequence length="379" mass="41231">MDERSKGAPHVVIEVDGVSRVTGWSRRAEQVFGLAEADVLGRSLDEVAPLAAGSWASLLTADHEEPQVHAVARAGGPLQFEAWWQLTHDGDGRSTGATIHGHDVSARVTASRRAALAEKMFWAVIQNLDVSVWALDKDGRYLFQDGKAMRAAGLTPEFFVGRVLFDAFPDLPALAKVRQALAGELKVDETEVLGLPWRNWYVPVPDPGESQAAVVGISFDLGETRRREAELQAKLDLIEKQQEVIRELSTPIIEIWDGIVTLPIMGLVDSVRTAEIMDNLLQAVSRLRVRYAILDLTGVEVVDTGTASHLISMLRAIGLLGAEGVLTGIHPMIAQTMVSLGVDLSHVAVHARLRDALQHCIARLGEQKRRAVASPQAAK</sequence>
<gene>
    <name evidence="4" type="ORF">POL58_30150</name>
</gene>
<feature type="domain" description="STAS" evidence="3">
    <location>
        <begin position="249"/>
        <end position="360"/>
    </location>
</feature>
<dbReference type="InterPro" id="IPR002645">
    <property type="entry name" value="STAS_dom"/>
</dbReference>
<keyword evidence="5" id="KW-1185">Reference proteome</keyword>
<evidence type="ECO:0000313" key="5">
    <source>
        <dbReference type="Proteomes" id="UP001217838"/>
    </source>
</evidence>
<dbReference type="Pfam" id="PF01740">
    <property type="entry name" value="STAS"/>
    <property type="match status" value="1"/>
</dbReference>
<accession>A0ABT5BD23</accession>
<name>A0ABT5BD23_9BACT</name>
<dbReference type="InterPro" id="IPR035965">
    <property type="entry name" value="PAS-like_dom_sf"/>
</dbReference>
<dbReference type="Pfam" id="PF00989">
    <property type="entry name" value="PAS"/>
    <property type="match status" value="1"/>
</dbReference>
<reference evidence="4 5" key="1">
    <citation type="submission" date="2022-11" db="EMBL/GenBank/DDBJ databases">
        <title>Minimal conservation of predation-associated metabolite biosynthetic gene clusters underscores biosynthetic potential of Myxococcota including descriptions for ten novel species: Archangium lansinium sp. nov., Myxococcus landrumus sp. nov., Nannocystis bai.</title>
        <authorList>
            <person name="Ahearne A."/>
            <person name="Stevens C."/>
            <person name="Dowd S."/>
        </authorList>
    </citation>
    <scope>NUCLEOTIDE SEQUENCE [LARGE SCALE GENOMIC DNA]</scope>
    <source>
        <strain evidence="4 5">NCELM</strain>
    </source>
</reference>
<dbReference type="InterPro" id="IPR013656">
    <property type="entry name" value="PAS_4"/>
</dbReference>
<proteinExistence type="predicted"/>
<dbReference type="InterPro" id="IPR036513">
    <property type="entry name" value="STAS_dom_sf"/>
</dbReference>
<feature type="domain" description="PAS" evidence="2">
    <location>
        <begin position="117"/>
        <end position="162"/>
    </location>
</feature>
<dbReference type="Proteomes" id="UP001217838">
    <property type="component" value="Unassembled WGS sequence"/>
</dbReference>
<evidence type="ECO:0000313" key="4">
    <source>
        <dbReference type="EMBL" id="MDC0672047.1"/>
    </source>
</evidence>
<evidence type="ECO:0000259" key="2">
    <source>
        <dbReference type="PROSITE" id="PS50112"/>
    </source>
</evidence>
<dbReference type="InterPro" id="IPR051932">
    <property type="entry name" value="Bact_StressResp_Reg"/>
</dbReference>
<organism evidence="4 5">
    <name type="scientific">Nannocystis radixulma</name>
    <dbReference type="NCBI Taxonomy" id="2995305"/>
    <lineage>
        <taxon>Bacteria</taxon>
        <taxon>Pseudomonadati</taxon>
        <taxon>Myxococcota</taxon>
        <taxon>Polyangia</taxon>
        <taxon>Nannocystales</taxon>
        <taxon>Nannocystaceae</taxon>
        <taxon>Nannocystis</taxon>
    </lineage>
</organism>
<dbReference type="InterPro" id="IPR000014">
    <property type="entry name" value="PAS"/>
</dbReference>
<dbReference type="PROSITE" id="PS50112">
    <property type="entry name" value="PAS"/>
    <property type="match status" value="2"/>
</dbReference>
<keyword evidence="1" id="KW-0597">Phosphoprotein</keyword>
<dbReference type="InterPro" id="IPR013767">
    <property type="entry name" value="PAS_fold"/>
</dbReference>
<dbReference type="Gene3D" id="3.30.750.24">
    <property type="entry name" value="STAS domain"/>
    <property type="match status" value="1"/>
</dbReference>
<dbReference type="PANTHER" id="PTHR33745">
    <property type="entry name" value="RSBT ANTAGONIST PROTEIN RSBS-RELATED"/>
    <property type="match status" value="1"/>
</dbReference>
<dbReference type="EMBL" id="JAQNDN010000019">
    <property type="protein sequence ID" value="MDC0672047.1"/>
    <property type="molecule type" value="Genomic_DNA"/>
</dbReference>